<dbReference type="Pfam" id="PF12728">
    <property type="entry name" value="HTH_17"/>
    <property type="match status" value="1"/>
</dbReference>
<dbReference type="OrthoDB" id="194758at2"/>
<comment type="caution">
    <text evidence="2">The sequence shown here is derived from an EMBL/GenBank/DDBJ whole genome shotgun (WGS) entry which is preliminary data.</text>
</comment>
<dbReference type="EMBL" id="STGY01000003">
    <property type="protein sequence ID" value="THV43455.1"/>
    <property type="molecule type" value="Genomic_DNA"/>
</dbReference>
<dbReference type="Gene3D" id="1.10.10.10">
    <property type="entry name" value="Winged helix-like DNA-binding domain superfamily/Winged helix DNA-binding domain"/>
    <property type="match status" value="1"/>
</dbReference>
<dbReference type="Proteomes" id="UP000308760">
    <property type="component" value="Unassembled WGS sequence"/>
</dbReference>
<reference evidence="3" key="1">
    <citation type="submission" date="2019-04" db="EMBL/GenBank/DDBJ databases">
        <title>Nocardioides xinjiangensis sp. nov.</title>
        <authorList>
            <person name="Liu S."/>
        </authorList>
    </citation>
    <scope>NUCLEOTIDE SEQUENCE [LARGE SCALE GENOMIC DNA]</scope>
    <source>
        <strain evidence="3">18</strain>
    </source>
</reference>
<evidence type="ECO:0000313" key="3">
    <source>
        <dbReference type="Proteomes" id="UP000308760"/>
    </source>
</evidence>
<dbReference type="AlphaFoldDB" id="A0A4S8QKD3"/>
<keyword evidence="3" id="KW-1185">Reference proteome</keyword>
<gene>
    <name evidence="2" type="ORF">FAB82_00930</name>
</gene>
<protein>
    <submittedName>
        <fullName evidence="2">Helix-turn-helix domain-containing protein</fullName>
    </submittedName>
</protein>
<dbReference type="InterPro" id="IPR010093">
    <property type="entry name" value="SinI_DNA-bd"/>
</dbReference>
<sequence>MAAAETWLDTSELAEYLKIPRRTLDTWAYKGTGPKYTLMGRHRRYKLSNVERWADDRAKGGAA</sequence>
<proteinExistence type="predicted"/>
<evidence type="ECO:0000313" key="2">
    <source>
        <dbReference type="EMBL" id="THV43455.1"/>
    </source>
</evidence>
<dbReference type="NCBIfam" id="TIGR01764">
    <property type="entry name" value="excise"/>
    <property type="match status" value="1"/>
</dbReference>
<dbReference type="InterPro" id="IPR036388">
    <property type="entry name" value="WH-like_DNA-bd_sf"/>
</dbReference>
<reference evidence="2 3" key="2">
    <citation type="submission" date="2019-05" db="EMBL/GenBank/DDBJ databases">
        <title>Glycomyces buryatensis sp. nov.</title>
        <authorList>
            <person name="Nikitina E."/>
        </authorList>
    </citation>
    <scope>NUCLEOTIDE SEQUENCE [LARGE SCALE GENOMIC DNA]</scope>
    <source>
        <strain evidence="2 3">18</strain>
    </source>
</reference>
<dbReference type="GO" id="GO:0003677">
    <property type="term" value="F:DNA binding"/>
    <property type="evidence" value="ECO:0007669"/>
    <property type="project" value="InterPro"/>
</dbReference>
<evidence type="ECO:0000259" key="1">
    <source>
        <dbReference type="Pfam" id="PF12728"/>
    </source>
</evidence>
<dbReference type="InterPro" id="IPR009061">
    <property type="entry name" value="DNA-bd_dom_put_sf"/>
</dbReference>
<organism evidence="2 3">
    <name type="scientific">Glycomyces buryatensis</name>
    <dbReference type="NCBI Taxonomy" id="2570927"/>
    <lineage>
        <taxon>Bacteria</taxon>
        <taxon>Bacillati</taxon>
        <taxon>Actinomycetota</taxon>
        <taxon>Actinomycetes</taxon>
        <taxon>Glycomycetales</taxon>
        <taxon>Glycomycetaceae</taxon>
        <taxon>Glycomyces</taxon>
    </lineage>
</organism>
<accession>A0A4S8QKD3</accession>
<dbReference type="InterPro" id="IPR041657">
    <property type="entry name" value="HTH_17"/>
</dbReference>
<name>A0A4S8QKD3_9ACTN</name>
<dbReference type="RefSeq" id="WP_136532664.1">
    <property type="nucleotide sequence ID" value="NZ_STGY01000003.1"/>
</dbReference>
<dbReference type="SUPFAM" id="SSF46955">
    <property type="entry name" value="Putative DNA-binding domain"/>
    <property type="match status" value="1"/>
</dbReference>
<feature type="domain" description="Helix-turn-helix" evidence="1">
    <location>
        <begin position="7"/>
        <end position="57"/>
    </location>
</feature>